<comment type="similarity">
    <text evidence="1">Belongs to the DapA family.</text>
</comment>
<dbReference type="SUPFAM" id="SSF51569">
    <property type="entry name" value="Aldolase"/>
    <property type="match status" value="1"/>
</dbReference>
<dbReference type="RefSeq" id="WP_208021439.1">
    <property type="nucleotide sequence ID" value="NZ_QUMX01000078.1"/>
</dbReference>
<keyword evidence="3" id="KW-0704">Schiff base</keyword>
<feature type="non-terminal residue" evidence="4">
    <location>
        <position position="57"/>
    </location>
</feature>
<evidence type="ECO:0000256" key="2">
    <source>
        <dbReference type="ARBA" id="ARBA00023239"/>
    </source>
</evidence>
<accession>A0AAQ0HDE5</accession>
<dbReference type="EMBL" id="QUMX01000078">
    <property type="protein sequence ID" value="REG26951.1"/>
    <property type="molecule type" value="Genomic_DNA"/>
</dbReference>
<evidence type="ECO:0000313" key="4">
    <source>
        <dbReference type="EMBL" id="REG26951.1"/>
    </source>
</evidence>
<evidence type="ECO:0000256" key="1">
    <source>
        <dbReference type="ARBA" id="ARBA00007592"/>
    </source>
</evidence>
<protein>
    <submittedName>
        <fullName evidence="4">4-hydroxy-tetrahydrodipicolinate synthase</fullName>
    </submittedName>
</protein>
<dbReference type="AlphaFoldDB" id="A0AAQ0HDE5"/>
<evidence type="ECO:0000313" key="5">
    <source>
        <dbReference type="Proteomes" id="UP000256794"/>
    </source>
</evidence>
<gene>
    <name evidence="4" type="ORF">ATH84_107810</name>
</gene>
<dbReference type="InterPro" id="IPR002220">
    <property type="entry name" value="DapA-like"/>
</dbReference>
<dbReference type="InterPro" id="IPR013785">
    <property type="entry name" value="Aldolase_TIM"/>
</dbReference>
<comment type="caution">
    <text evidence="4">The sequence shown here is derived from an EMBL/GenBank/DDBJ whole genome shotgun (WGS) entry which is preliminary data.</text>
</comment>
<keyword evidence="2" id="KW-0456">Lyase</keyword>
<name>A0AAQ0HDE5_PARVE</name>
<dbReference type="InterPro" id="IPR020624">
    <property type="entry name" value="Schiff_base-form_aldolases_CS"/>
</dbReference>
<dbReference type="GO" id="GO:0005829">
    <property type="term" value="C:cytosol"/>
    <property type="evidence" value="ECO:0007669"/>
    <property type="project" value="TreeGrafter"/>
</dbReference>
<reference evidence="4 5" key="1">
    <citation type="submission" date="2018-08" db="EMBL/GenBank/DDBJ databases">
        <title>Genomic Encyclopedia of Archaeal and Bacterial Type Strains, Phase II (KMG-II): from individual species to whole genera.</title>
        <authorList>
            <person name="Goeker M."/>
        </authorList>
    </citation>
    <scope>NUCLEOTIDE SEQUENCE [LARGE SCALE GENOMIC DNA]</scope>
    <source>
        <strain evidence="4 5">DSM 582</strain>
    </source>
</reference>
<dbReference type="PANTHER" id="PTHR12128:SF66">
    <property type="entry name" value="4-HYDROXY-2-OXOGLUTARATE ALDOLASE, MITOCHONDRIAL"/>
    <property type="match status" value="1"/>
</dbReference>
<dbReference type="Pfam" id="PF00701">
    <property type="entry name" value="DHDPS"/>
    <property type="match status" value="1"/>
</dbReference>
<evidence type="ECO:0000256" key="3">
    <source>
        <dbReference type="ARBA" id="ARBA00023270"/>
    </source>
</evidence>
<dbReference type="GO" id="GO:0008840">
    <property type="term" value="F:4-hydroxy-tetrahydrodipicolinate synthase activity"/>
    <property type="evidence" value="ECO:0007669"/>
    <property type="project" value="TreeGrafter"/>
</dbReference>
<sequence>MKLEGIYTPLVTPFRGDGSFDLDALADLVERLVAAGVHGLISGGSTGENYAETVDER</sequence>
<dbReference type="PROSITE" id="PS00665">
    <property type="entry name" value="DHDPS_1"/>
    <property type="match status" value="1"/>
</dbReference>
<proteinExistence type="inferred from homology"/>
<dbReference type="Gene3D" id="3.20.20.70">
    <property type="entry name" value="Aldolase class I"/>
    <property type="match status" value="1"/>
</dbReference>
<organism evidence="4 5">
    <name type="scientific">Paracoccus versutus</name>
    <name type="common">Thiobacillus versutus</name>
    <dbReference type="NCBI Taxonomy" id="34007"/>
    <lineage>
        <taxon>Bacteria</taxon>
        <taxon>Pseudomonadati</taxon>
        <taxon>Pseudomonadota</taxon>
        <taxon>Alphaproteobacteria</taxon>
        <taxon>Rhodobacterales</taxon>
        <taxon>Paracoccaceae</taxon>
        <taxon>Paracoccus</taxon>
    </lineage>
</organism>
<keyword evidence="5" id="KW-1185">Reference proteome</keyword>
<dbReference type="PANTHER" id="PTHR12128">
    <property type="entry name" value="DIHYDRODIPICOLINATE SYNTHASE"/>
    <property type="match status" value="1"/>
</dbReference>
<dbReference type="Proteomes" id="UP000256794">
    <property type="component" value="Unassembled WGS sequence"/>
</dbReference>